<feature type="non-terminal residue" evidence="2">
    <location>
        <position position="21"/>
    </location>
</feature>
<feature type="non-terminal residue" evidence="2">
    <location>
        <position position="1"/>
    </location>
</feature>
<protein>
    <submittedName>
        <fullName evidence="2">Uncharacterized protein</fullName>
    </submittedName>
</protein>
<dbReference type="AlphaFoldDB" id="A0A6J4QQK4"/>
<evidence type="ECO:0000313" key="2">
    <source>
        <dbReference type="EMBL" id="CAA9452091.1"/>
    </source>
</evidence>
<name>A0A6J4QQK4_9ACTN</name>
<dbReference type="EMBL" id="CADCUW010000610">
    <property type="protein sequence ID" value="CAA9452091.1"/>
    <property type="molecule type" value="Genomic_DNA"/>
</dbReference>
<proteinExistence type="predicted"/>
<reference evidence="2" key="1">
    <citation type="submission" date="2020-02" db="EMBL/GenBank/DDBJ databases">
        <authorList>
            <person name="Meier V. D."/>
        </authorList>
    </citation>
    <scope>NUCLEOTIDE SEQUENCE</scope>
    <source>
        <strain evidence="2">AVDCRST_MAG01</strain>
    </source>
</reference>
<evidence type="ECO:0000256" key="1">
    <source>
        <dbReference type="SAM" id="MobiDB-lite"/>
    </source>
</evidence>
<sequence>GAGPGLPVRGQAQGRRRATGL</sequence>
<gene>
    <name evidence="2" type="ORF">AVDCRST_MAG01-01-4697</name>
</gene>
<organism evidence="2">
    <name type="scientific">uncultured Rubrobacteraceae bacterium</name>
    <dbReference type="NCBI Taxonomy" id="349277"/>
    <lineage>
        <taxon>Bacteria</taxon>
        <taxon>Bacillati</taxon>
        <taxon>Actinomycetota</taxon>
        <taxon>Rubrobacteria</taxon>
        <taxon>Rubrobacterales</taxon>
        <taxon>Rubrobacteraceae</taxon>
        <taxon>environmental samples</taxon>
    </lineage>
</organism>
<accession>A0A6J4QQK4</accession>
<feature type="region of interest" description="Disordered" evidence="1">
    <location>
        <begin position="1"/>
        <end position="21"/>
    </location>
</feature>